<comment type="caution">
    <text evidence="1">The sequence shown here is derived from an EMBL/GenBank/DDBJ whole genome shotgun (WGS) entry which is preliminary data.</text>
</comment>
<dbReference type="EMBL" id="CAVLEF010000218">
    <property type="protein sequence ID" value="CAK1553360.1"/>
    <property type="molecule type" value="Genomic_DNA"/>
</dbReference>
<evidence type="ECO:0000313" key="2">
    <source>
        <dbReference type="Proteomes" id="UP001497472"/>
    </source>
</evidence>
<accession>A0AAV1JZ22</accession>
<name>A0AAV1JZ22_9NEOP</name>
<keyword evidence="2" id="KW-1185">Reference proteome</keyword>
<proteinExistence type="predicted"/>
<sequence>MNRRIRRMNESPLVHCEQTTDTRRARLEIQTRGSSALLFNLDQERSRLILRTDSIAALRDGSTCTSLTEPDEAIFYLEHKVGLSEKCRGANLVGSEAGSEVFVSSSNGVLGLNVSMPH</sequence>
<gene>
    <name evidence="1" type="ORF">LNINA_LOCUS12365</name>
</gene>
<organism evidence="1 2">
    <name type="scientific">Leptosia nina</name>
    <dbReference type="NCBI Taxonomy" id="320188"/>
    <lineage>
        <taxon>Eukaryota</taxon>
        <taxon>Metazoa</taxon>
        <taxon>Ecdysozoa</taxon>
        <taxon>Arthropoda</taxon>
        <taxon>Hexapoda</taxon>
        <taxon>Insecta</taxon>
        <taxon>Pterygota</taxon>
        <taxon>Neoptera</taxon>
        <taxon>Endopterygota</taxon>
        <taxon>Lepidoptera</taxon>
        <taxon>Glossata</taxon>
        <taxon>Ditrysia</taxon>
        <taxon>Papilionoidea</taxon>
        <taxon>Pieridae</taxon>
        <taxon>Pierinae</taxon>
        <taxon>Leptosia</taxon>
    </lineage>
</organism>
<dbReference type="Proteomes" id="UP001497472">
    <property type="component" value="Unassembled WGS sequence"/>
</dbReference>
<reference evidence="1 2" key="1">
    <citation type="submission" date="2023-11" db="EMBL/GenBank/DDBJ databases">
        <authorList>
            <person name="Okamura Y."/>
        </authorList>
    </citation>
    <scope>NUCLEOTIDE SEQUENCE [LARGE SCALE GENOMIC DNA]</scope>
</reference>
<evidence type="ECO:0000313" key="1">
    <source>
        <dbReference type="EMBL" id="CAK1553360.1"/>
    </source>
</evidence>
<dbReference type="AlphaFoldDB" id="A0AAV1JZ22"/>
<protein>
    <submittedName>
        <fullName evidence="1">Uncharacterized protein</fullName>
    </submittedName>
</protein>